<dbReference type="RefSeq" id="WP_213073338.1">
    <property type="nucleotide sequence ID" value="NZ_JAPEQW010000033.1"/>
</dbReference>
<dbReference type="InterPro" id="IPR036259">
    <property type="entry name" value="MFS_trans_sf"/>
</dbReference>
<feature type="transmembrane region" description="Helical" evidence="1">
    <location>
        <begin position="98"/>
        <end position="118"/>
    </location>
</feature>
<gene>
    <name evidence="2" type="ORF">OKC24_17075</name>
</gene>
<accession>A0ABT3NMR2</accession>
<dbReference type="EMBL" id="JAPEQW010000033">
    <property type="protein sequence ID" value="MCW8040846.1"/>
    <property type="molecule type" value="Genomic_DNA"/>
</dbReference>
<comment type="caution">
    <text evidence="2">The sequence shown here is derived from an EMBL/GenBank/DDBJ whole genome shotgun (WGS) entry which is preliminary data.</text>
</comment>
<keyword evidence="1" id="KW-1133">Transmembrane helix</keyword>
<keyword evidence="1" id="KW-0812">Transmembrane</keyword>
<reference evidence="2 3" key="1">
    <citation type="submission" date="2022-11" db="EMBL/GenBank/DDBJ databases">
        <title>Acinetobacter entericus sp. nov., isolated from the gut of the plastic-eating larvae of the Coleoptera insect Zophobas atratus.</title>
        <authorList>
            <person name="Dong X."/>
            <person name="Yang Y."/>
        </authorList>
    </citation>
    <scope>NUCLEOTIDE SEQUENCE [LARGE SCALE GENOMIC DNA]</scope>
    <source>
        <strain evidence="2 3">BIT-DXN8</strain>
    </source>
</reference>
<sequence length="218" mass="24116">MAWLFWLFQYPKHSVGLKIIAPKIHGLWQCKLAWQVTLFMALQSMYSFTVFGWLSPFLRDRGIAAFDASFIVSISIFLQTIACFLAPVIATRLPHQSWFNVVVVLLTVIGFFGCLMAPMHTIWLWAVILGLGQGALTSIAMAMIVLRSENTHVAAQLSSMVQSVGFGFGAFGPLMVGLLYPSPGHFIKVEIFLACVALALIYVGFKAGQDRHVSVEMV</sequence>
<evidence type="ECO:0000313" key="3">
    <source>
        <dbReference type="Proteomes" id="UP001209682"/>
    </source>
</evidence>
<keyword evidence="3" id="KW-1185">Reference proteome</keyword>
<dbReference type="Proteomes" id="UP001209682">
    <property type="component" value="Unassembled WGS sequence"/>
</dbReference>
<dbReference type="PANTHER" id="PTHR23523:SF2">
    <property type="entry name" value="2-NITROIMIDAZOLE TRANSPORTER"/>
    <property type="match status" value="1"/>
</dbReference>
<organism evidence="2 3">
    <name type="scientific">Acinetobacter entericus</name>
    <dbReference type="NCBI Taxonomy" id="2989714"/>
    <lineage>
        <taxon>Bacteria</taxon>
        <taxon>Pseudomonadati</taxon>
        <taxon>Pseudomonadota</taxon>
        <taxon>Gammaproteobacteria</taxon>
        <taxon>Moraxellales</taxon>
        <taxon>Moraxellaceae</taxon>
        <taxon>Acinetobacter</taxon>
    </lineage>
</organism>
<feature type="transmembrane region" description="Helical" evidence="1">
    <location>
        <begin position="157"/>
        <end position="180"/>
    </location>
</feature>
<name>A0ABT3NMR2_9GAMM</name>
<proteinExistence type="predicted"/>
<dbReference type="SUPFAM" id="SSF103473">
    <property type="entry name" value="MFS general substrate transporter"/>
    <property type="match status" value="1"/>
</dbReference>
<feature type="transmembrane region" description="Helical" evidence="1">
    <location>
        <begin position="32"/>
        <end position="54"/>
    </location>
</feature>
<evidence type="ECO:0000313" key="2">
    <source>
        <dbReference type="EMBL" id="MCW8040846.1"/>
    </source>
</evidence>
<feature type="transmembrane region" description="Helical" evidence="1">
    <location>
        <begin position="124"/>
        <end position="145"/>
    </location>
</feature>
<dbReference type="Gene3D" id="1.20.1250.20">
    <property type="entry name" value="MFS general substrate transporter like domains"/>
    <property type="match status" value="1"/>
</dbReference>
<keyword evidence="1" id="KW-0472">Membrane</keyword>
<dbReference type="PANTHER" id="PTHR23523">
    <property type="match status" value="1"/>
</dbReference>
<feature type="transmembrane region" description="Helical" evidence="1">
    <location>
        <begin position="186"/>
        <end position="205"/>
    </location>
</feature>
<evidence type="ECO:0008006" key="4">
    <source>
        <dbReference type="Google" id="ProtNLM"/>
    </source>
</evidence>
<feature type="transmembrane region" description="Helical" evidence="1">
    <location>
        <begin position="66"/>
        <end position="86"/>
    </location>
</feature>
<dbReference type="InterPro" id="IPR052524">
    <property type="entry name" value="MFS_Cyanate_Porter"/>
</dbReference>
<protein>
    <recommendedName>
        <fullName evidence="4">MFS transporter</fullName>
    </recommendedName>
</protein>
<evidence type="ECO:0000256" key="1">
    <source>
        <dbReference type="SAM" id="Phobius"/>
    </source>
</evidence>